<name>A0ABW0EH37_9PSEU</name>
<dbReference type="InterPro" id="IPR025962">
    <property type="entry name" value="SdpI/YhfL"/>
</dbReference>
<dbReference type="EMBL" id="JBHSKF010000001">
    <property type="protein sequence ID" value="MFC5285550.1"/>
    <property type="molecule type" value="Genomic_DNA"/>
</dbReference>
<reference evidence="3" key="1">
    <citation type="journal article" date="2019" name="Int. J. Syst. Evol. Microbiol.">
        <title>The Global Catalogue of Microorganisms (GCM) 10K type strain sequencing project: providing services to taxonomists for standard genome sequencing and annotation.</title>
        <authorList>
            <consortium name="The Broad Institute Genomics Platform"/>
            <consortium name="The Broad Institute Genome Sequencing Center for Infectious Disease"/>
            <person name="Wu L."/>
            <person name="Ma J."/>
        </authorList>
    </citation>
    <scope>NUCLEOTIDE SEQUENCE [LARGE SCALE GENOMIC DNA]</scope>
    <source>
        <strain evidence="3">CCUG 59778</strain>
    </source>
</reference>
<evidence type="ECO:0000256" key="1">
    <source>
        <dbReference type="SAM" id="Phobius"/>
    </source>
</evidence>
<protein>
    <submittedName>
        <fullName evidence="2">SdpI family protein</fullName>
    </submittedName>
</protein>
<feature type="transmembrane region" description="Helical" evidence="1">
    <location>
        <begin position="78"/>
        <end position="98"/>
    </location>
</feature>
<evidence type="ECO:0000313" key="2">
    <source>
        <dbReference type="EMBL" id="MFC5285550.1"/>
    </source>
</evidence>
<gene>
    <name evidence="2" type="ORF">ACFPM7_00670</name>
</gene>
<sequence length="133" mass="13053">MTLLPLVPLVAGIALLAIGTLALTGRLPRNRFAGVRTAATLRSDEAFRVGNKVAGLPTVVAGAVGILGALAAWATQPLMVTIIALAGLLTLSVGGGVLGSRAAAAVPEPEPELPAGCKGCQCGAGGCGVFQKA</sequence>
<comment type="caution">
    <text evidence="2">The sequence shown here is derived from an EMBL/GenBank/DDBJ whole genome shotgun (WGS) entry which is preliminary data.</text>
</comment>
<keyword evidence="1" id="KW-1133">Transmembrane helix</keyword>
<keyword evidence="1" id="KW-0472">Membrane</keyword>
<dbReference type="Pfam" id="PF13630">
    <property type="entry name" value="SdpI"/>
    <property type="match status" value="1"/>
</dbReference>
<dbReference type="RefSeq" id="WP_378242590.1">
    <property type="nucleotide sequence ID" value="NZ_JBHSKF010000001.1"/>
</dbReference>
<evidence type="ECO:0000313" key="3">
    <source>
        <dbReference type="Proteomes" id="UP001596157"/>
    </source>
</evidence>
<keyword evidence="1" id="KW-0812">Transmembrane</keyword>
<feature type="transmembrane region" description="Helical" evidence="1">
    <location>
        <begin position="49"/>
        <end position="72"/>
    </location>
</feature>
<proteinExistence type="predicted"/>
<keyword evidence="3" id="KW-1185">Reference proteome</keyword>
<dbReference type="Proteomes" id="UP001596157">
    <property type="component" value="Unassembled WGS sequence"/>
</dbReference>
<feature type="transmembrane region" description="Helical" evidence="1">
    <location>
        <begin position="6"/>
        <end position="28"/>
    </location>
</feature>
<accession>A0ABW0EH37</accession>
<organism evidence="2 3">
    <name type="scientific">Actinokineospora guangxiensis</name>
    <dbReference type="NCBI Taxonomy" id="1490288"/>
    <lineage>
        <taxon>Bacteria</taxon>
        <taxon>Bacillati</taxon>
        <taxon>Actinomycetota</taxon>
        <taxon>Actinomycetes</taxon>
        <taxon>Pseudonocardiales</taxon>
        <taxon>Pseudonocardiaceae</taxon>
        <taxon>Actinokineospora</taxon>
    </lineage>
</organism>